<proteinExistence type="predicted"/>
<reference evidence="2 3" key="2">
    <citation type="journal article" date="2017" name="Nature">
        <title>The Apostasia genome and the evolution of orchids.</title>
        <authorList>
            <person name="Zhang G.Q."/>
            <person name="Liu K.W."/>
            <person name="Li Z."/>
            <person name="Lohaus R."/>
            <person name="Hsiao Y.Y."/>
            <person name="Niu S.C."/>
            <person name="Wang J.Y."/>
            <person name="Lin Y.C."/>
            <person name="Xu Q."/>
            <person name="Chen L.J."/>
            <person name="Yoshida K."/>
            <person name="Fujiwara S."/>
            <person name="Wang Z.W."/>
            <person name="Zhang Y.Q."/>
            <person name="Mitsuda N."/>
            <person name="Wang M."/>
            <person name="Liu G.H."/>
            <person name="Pecoraro L."/>
            <person name="Huang H.X."/>
            <person name="Xiao X.J."/>
            <person name="Lin M."/>
            <person name="Wu X.Y."/>
            <person name="Wu W.L."/>
            <person name="Chen Y.Y."/>
            <person name="Chang S.B."/>
            <person name="Sakamoto S."/>
            <person name="Ohme-Takagi M."/>
            <person name="Yagi M."/>
            <person name="Zeng S.J."/>
            <person name="Shen C.Y."/>
            <person name="Yeh C.M."/>
            <person name="Luo Y.B."/>
            <person name="Tsai W.C."/>
            <person name="Van de Peer Y."/>
            <person name="Liu Z.J."/>
        </authorList>
    </citation>
    <scope>NUCLEOTIDE SEQUENCE [LARGE SCALE GENOMIC DNA]</scope>
    <source>
        <tissue evidence="2">The whole plant</tissue>
    </source>
</reference>
<feature type="domain" description="Reverse transcriptase Ty1/copia-type" evidence="1">
    <location>
        <begin position="67"/>
        <end position="306"/>
    </location>
</feature>
<dbReference type="AlphaFoldDB" id="A0A2I0VSJ2"/>
<dbReference type="InterPro" id="IPR043502">
    <property type="entry name" value="DNA/RNA_pol_sf"/>
</dbReference>
<evidence type="ECO:0000313" key="3">
    <source>
        <dbReference type="Proteomes" id="UP000233837"/>
    </source>
</evidence>
<accession>A0A2I0VSJ2</accession>
<dbReference type="PANTHER" id="PTHR11439">
    <property type="entry name" value="GAG-POL-RELATED RETROTRANSPOSON"/>
    <property type="match status" value="1"/>
</dbReference>
<gene>
    <name evidence="2" type="ORF">MA16_Dca009622</name>
</gene>
<reference evidence="2 3" key="1">
    <citation type="journal article" date="2016" name="Sci. Rep.">
        <title>The Dendrobium catenatum Lindl. genome sequence provides insights into polysaccharide synthase, floral development and adaptive evolution.</title>
        <authorList>
            <person name="Zhang G.Q."/>
            <person name="Xu Q."/>
            <person name="Bian C."/>
            <person name="Tsai W.C."/>
            <person name="Yeh C.M."/>
            <person name="Liu K.W."/>
            <person name="Yoshida K."/>
            <person name="Zhang L.S."/>
            <person name="Chang S.B."/>
            <person name="Chen F."/>
            <person name="Shi Y."/>
            <person name="Su Y.Y."/>
            <person name="Zhang Y.Q."/>
            <person name="Chen L.J."/>
            <person name="Yin Y."/>
            <person name="Lin M."/>
            <person name="Huang H."/>
            <person name="Deng H."/>
            <person name="Wang Z.W."/>
            <person name="Zhu S.L."/>
            <person name="Zhao X."/>
            <person name="Deng C."/>
            <person name="Niu S.C."/>
            <person name="Huang J."/>
            <person name="Wang M."/>
            <person name="Liu G.H."/>
            <person name="Yang H.J."/>
            <person name="Xiao X.J."/>
            <person name="Hsiao Y.Y."/>
            <person name="Wu W.L."/>
            <person name="Chen Y.Y."/>
            <person name="Mitsuda N."/>
            <person name="Ohme-Takagi M."/>
            <person name="Luo Y.B."/>
            <person name="Van de Peer Y."/>
            <person name="Liu Z.J."/>
        </authorList>
    </citation>
    <scope>NUCLEOTIDE SEQUENCE [LARGE SCALE GENOMIC DNA]</scope>
    <source>
        <tissue evidence="2">The whole plant</tissue>
    </source>
</reference>
<evidence type="ECO:0000313" key="2">
    <source>
        <dbReference type="EMBL" id="PKU66380.1"/>
    </source>
</evidence>
<dbReference type="PANTHER" id="PTHR11439:SF483">
    <property type="entry name" value="PEPTIDE SYNTHASE GLIP-LIKE, PUTATIVE (AFU_ORTHOLOGUE AFUA_3G12920)-RELATED"/>
    <property type="match status" value="1"/>
</dbReference>
<dbReference type="SUPFAM" id="SSF56672">
    <property type="entry name" value="DNA/RNA polymerases"/>
    <property type="match status" value="1"/>
</dbReference>
<evidence type="ECO:0000259" key="1">
    <source>
        <dbReference type="Pfam" id="PF07727"/>
    </source>
</evidence>
<protein>
    <submittedName>
        <fullName evidence="2">Retrovirus-related Pol polyprotein from transposon TNT 1-94</fullName>
    </submittedName>
</protein>
<dbReference type="InterPro" id="IPR013103">
    <property type="entry name" value="RVT_2"/>
</dbReference>
<name>A0A2I0VSJ2_9ASPA</name>
<dbReference type="CDD" id="cd09272">
    <property type="entry name" value="RNase_HI_RT_Ty1"/>
    <property type="match status" value="1"/>
</dbReference>
<organism evidence="2 3">
    <name type="scientific">Dendrobium catenatum</name>
    <dbReference type="NCBI Taxonomy" id="906689"/>
    <lineage>
        <taxon>Eukaryota</taxon>
        <taxon>Viridiplantae</taxon>
        <taxon>Streptophyta</taxon>
        <taxon>Embryophyta</taxon>
        <taxon>Tracheophyta</taxon>
        <taxon>Spermatophyta</taxon>
        <taxon>Magnoliopsida</taxon>
        <taxon>Liliopsida</taxon>
        <taxon>Asparagales</taxon>
        <taxon>Orchidaceae</taxon>
        <taxon>Epidendroideae</taxon>
        <taxon>Malaxideae</taxon>
        <taxon>Dendrobiinae</taxon>
        <taxon>Dendrobium</taxon>
    </lineage>
</organism>
<sequence length="561" mass="63891">MPQFNRHPMVTRRQTGSLKPITRLNLVHEQTSQQQPKDPTSYSEAVKHAHWRQAMSDEFLALQRQGTWTLVSPPKSSVLGCKWTYRTKHLADGSIAKYKARLVALGNHQEFGLDYNETFSPVAKLPTIRILLTIALHYDWQVHQLDVDNAFLHGTLTETVYMNQPKGFIDPTYPNHVCRLNKALYGLKQAPRQWYNTFTAYLISLGFANSISDPSLFILNKSDCKLFLLIYVDDILFTGNNKTMLDNILAHLHSRFSIKHLGTAHQFLGIKIERQSTQYFLSQPQYAKSLIDMAQLSQCKPISNPTCTKLPQDMRPDPLLSDSSLYRRLTGSLQYLTLTRPDIAYSVNILSQHMHNPLPQHIFLLKRLLRYIQGTLHFGIPITKSNLLLTSFSDADWAGDPISRKSTSGYCSFLGNTLISWTVKKQTTVARSSTESEYRALAALTADVIWLRKLLTEFGAPQDRPTDLFCDNVSAIALANNPVFHARTKHIEIDQRFVRDHIQHNHIRIFPINTLDQVADIFTKALSTPRFQSLRLKLTVHNNPSVCGGLLVEKSKCINKI</sequence>
<dbReference type="EMBL" id="KZ503270">
    <property type="protein sequence ID" value="PKU66380.1"/>
    <property type="molecule type" value="Genomic_DNA"/>
</dbReference>
<dbReference type="Pfam" id="PF07727">
    <property type="entry name" value="RVT_2"/>
    <property type="match status" value="1"/>
</dbReference>
<keyword evidence="3" id="KW-1185">Reference proteome</keyword>
<dbReference type="Proteomes" id="UP000233837">
    <property type="component" value="Unassembled WGS sequence"/>
</dbReference>